<dbReference type="Proteomes" id="UP000054279">
    <property type="component" value="Unassembled WGS sequence"/>
</dbReference>
<name>A0A0C9UFI0_SPHS4</name>
<feature type="non-terminal residue" evidence="1">
    <location>
        <position position="1"/>
    </location>
</feature>
<accession>A0A0C9UFI0</accession>
<dbReference type="PANTHER" id="PTHR31912">
    <property type="entry name" value="IP13529P"/>
    <property type="match status" value="1"/>
</dbReference>
<reference evidence="1 2" key="1">
    <citation type="submission" date="2014-06" db="EMBL/GenBank/DDBJ databases">
        <title>Evolutionary Origins and Diversification of the Mycorrhizal Mutualists.</title>
        <authorList>
            <consortium name="DOE Joint Genome Institute"/>
            <consortium name="Mycorrhizal Genomics Consortium"/>
            <person name="Kohler A."/>
            <person name="Kuo A."/>
            <person name="Nagy L.G."/>
            <person name="Floudas D."/>
            <person name="Copeland A."/>
            <person name="Barry K.W."/>
            <person name="Cichocki N."/>
            <person name="Veneault-Fourrey C."/>
            <person name="LaButti K."/>
            <person name="Lindquist E.A."/>
            <person name="Lipzen A."/>
            <person name="Lundell T."/>
            <person name="Morin E."/>
            <person name="Murat C."/>
            <person name="Riley R."/>
            <person name="Ohm R."/>
            <person name="Sun H."/>
            <person name="Tunlid A."/>
            <person name="Henrissat B."/>
            <person name="Grigoriev I.V."/>
            <person name="Hibbett D.S."/>
            <person name="Martin F."/>
        </authorList>
    </citation>
    <scope>NUCLEOTIDE SEQUENCE [LARGE SCALE GENOMIC DNA]</scope>
    <source>
        <strain evidence="1 2">SS14</strain>
    </source>
</reference>
<dbReference type="EMBL" id="KN837513">
    <property type="protein sequence ID" value="KIJ24241.1"/>
    <property type="molecule type" value="Genomic_DNA"/>
</dbReference>
<gene>
    <name evidence="1" type="ORF">M422DRAFT_85327</name>
</gene>
<proteinExistence type="predicted"/>
<dbReference type="PANTHER" id="PTHR31912:SF34">
    <property type="entry name" value="NOTOCHORD-RELATED PROTEIN"/>
    <property type="match status" value="1"/>
</dbReference>
<feature type="non-terminal residue" evidence="1">
    <location>
        <position position="282"/>
    </location>
</feature>
<protein>
    <submittedName>
        <fullName evidence="1">Uncharacterized protein</fullName>
    </submittedName>
</protein>
<sequence>PIIAWDCETSQEVMIILAIHHLPADNPMQSLLASHIGLKGNCFCRKCYAGGSQEFKQSNEGYDSLFKMGIKDSLADKYQKDLIAQRRMLEGEATASGKDAFVVMVLNILTLPGLDVNQDTPAEPLHTVLLGVIKYIWGITCTAIGQTHQLGLLETRLASINTDGLGIPPLRATYLIQYRGGLIGRQFKAIMQTMTFALHDIVSGDILTVWKAAGKVGALLWYPEITDVEAYLTELSHEIDNLLDAMAIVDPSRIIQKPKFHILLHIVEDIRRFGPAILFSTE</sequence>
<dbReference type="HOGENOM" id="CLU_004591_0_2_1"/>
<evidence type="ECO:0000313" key="2">
    <source>
        <dbReference type="Proteomes" id="UP000054279"/>
    </source>
</evidence>
<dbReference type="OrthoDB" id="2506088at2759"/>
<evidence type="ECO:0000313" key="1">
    <source>
        <dbReference type="EMBL" id="KIJ24241.1"/>
    </source>
</evidence>
<keyword evidence="2" id="KW-1185">Reference proteome</keyword>
<dbReference type="AlphaFoldDB" id="A0A0C9UFI0"/>
<organism evidence="1 2">
    <name type="scientific">Sphaerobolus stellatus (strain SS14)</name>
    <dbReference type="NCBI Taxonomy" id="990650"/>
    <lineage>
        <taxon>Eukaryota</taxon>
        <taxon>Fungi</taxon>
        <taxon>Dikarya</taxon>
        <taxon>Basidiomycota</taxon>
        <taxon>Agaricomycotina</taxon>
        <taxon>Agaricomycetes</taxon>
        <taxon>Phallomycetidae</taxon>
        <taxon>Geastrales</taxon>
        <taxon>Sphaerobolaceae</taxon>
        <taxon>Sphaerobolus</taxon>
    </lineage>
</organism>